<feature type="transmembrane region" description="Helical" evidence="1">
    <location>
        <begin position="324"/>
        <end position="345"/>
    </location>
</feature>
<organism evidence="2 3">
    <name type="scientific">Pseudonocardia oroxyli</name>
    <dbReference type="NCBI Taxonomy" id="366584"/>
    <lineage>
        <taxon>Bacteria</taxon>
        <taxon>Bacillati</taxon>
        <taxon>Actinomycetota</taxon>
        <taxon>Actinomycetes</taxon>
        <taxon>Pseudonocardiales</taxon>
        <taxon>Pseudonocardiaceae</taxon>
        <taxon>Pseudonocardia</taxon>
    </lineage>
</organism>
<evidence type="ECO:0000256" key="1">
    <source>
        <dbReference type="SAM" id="Phobius"/>
    </source>
</evidence>
<keyword evidence="1" id="KW-0472">Membrane</keyword>
<reference evidence="2 3" key="1">
    <citation type="submission" date="2016-10" db="EMBL/GenBank/DDBJ databases">
        <authorList>
            <person name="de Groot N.N."/>
        </authorList>
    </citation>
    <scope>NUCLEOTIDE SEQUENCE [LARGE SCALE GENOMIC DNA]</scope>
    <source>
        <strain evidence="2 3">CGMCC 4.3143</strain>
    </source>
</reference>
<dbReference type="RefSeq" id="WP_093088304.1">
    <property type="nucleotide sequence ID" value="NZ_FNBE01000015.1"/>
</dbReference>
<accession>A0A1G7XDF8</accession>
<dbReference type="Proteomes" id="UP000198967">
    <property type="component" value="Unassembled WGS sequence"/>
</dbReference>
<dbReference type="AlphaFoldDB" id="A0A1G7XDF8"/>
<feature type="transmembrane region" description="Helical" evidence="1">
    <location>
        <begin position="369"/>
        <end position="399"/>
    </location>
</feature>
<name>A0A1G7XDF8_PSEOR</name>
<keyword evidence="1" id="KW-0812">Transmembrane</keyword>
<protein>
    <submittedName>
        <fullName evidence="2">Uncharacterized protein</fullName>
    </submittedName>
</protein>
<sequence>MPGTERSVRRLAPSEPPPWYPLLGLELGETIQSAVYRAITGLEPGTALGTGALLAALDAADGGGAWERFWLLVGLGGPERVGELRDPDGLTPLLDARPGARLDGVRLTPALTASLTLLRDLVRDFELGPVPPGALAIALVAEPTSAVVSLLTADGERSRSELLELAQDQLLGTSLDGLEVWVEARFNTSTQEPTVEEAIRRARGAAAGENRRADDIDLLDELVTGLESSAPRAALPRLLRTVLPAATAPARVLGTRPLDDVVAESSDRPDAWQLLDKLASGPSRGCAAVFAAAGLTGPGVMADARRARRADGGIRLPATGTYTAVALANMVLVGLVIAVVVVHALGPGSPWELFAVPFLFYRMPADSPVVPAAMVVVLVLVSSPLAAGLNLLSFGTGWMQTRLEMRRLRAVTGVGLTLREYTGHLRRTLRPAFVVRRAALLSAFRIARFSESAAG</sequence>
<dbReference type="EMBL" id="FNBE01000015">
    <property type="protein sequence ID" value="SDG82272.1"/>
    <property type="molecule type" value="Genomic_DNA"/>
</dbReference>
<proteinExistence type="predicted"/>
<gene>
    <name evidence="2" type="ORF">SAMN05216377_115165</name>
</gene>
<evidence type="ECO:0000313" key="3">
    <source>
        <dbReference type="Proteomes" id="UP000198967"/>
    </source>
</evidence>
<keyword evidence="1" id="KW-1133">Transmembrane helix</keyword>
<keyword evidence="3" id="KW-1185">Reference proteome</keyword>
<evidence type="ECO:0000313" key="2">
    <source>
        <dbReference type="EMBL" id="SDG82272.1"/>
    </source>
</evidence>
<dbReference type="STRING" id="366584.SAMN05216377_115165"/>